<organism evidence="6 7">
    <name type="scientific">Candidatus Hamiltonella defensa</name>
    <name type="common">Bemisia tabaci</name>
    <dbReference type="NCBI Taxonomy" id="672795"/>
    <lineage>
        <taxon>Bacteria</taxon>
        <taxon>Pseudomonadati</taxon>
        <taxon>Pseudomonadota</taxon>
        <taxon>Gammaproteobacteria</taxon>
        <taxon>Enterobacterales</taxon>
        <taxon>Enterobacteriaceae</taxon>
        <taxon>aphid secondary symbionts</taxon>
        <taxon>Candidatus Williamhamiltonella</taxon>
    </lineage>
</organism>
<accession>A0A249DZC1</accession>
<dbReference type="Pfam" id="PF04352">
    <property type="entry name" value="ProQ"/>
    <property type="match status" value="1"/>
</dbReference>
<protein>
    <recommendedName>
        <fullName evidence="5">ProQ/FinO domain-containing protein</fullName>
    </recommendedName>
</protein>
<proteinExistence type="predicted"/>
<evidence type="ECO:0000259" key="5">
    <source>
        <dbReference type="SMART" id="SM00945"/>
    </source>
</evidence>
<dbReference type="SMART" id="SM00945">
    <property type="entry name" value="ProQ"/>
    <property type="match status" value="1"/>
</dbReference>
<dbReference type="RefSeq" id="WP_016857762.1">
    <property type="nucleotide sequence ID" value="NZ_CP016303.1"/>
</dbReference>
<evidence type="ECO:0000256" key="3">
    <source>
        <dbReference type="ARBA" id="ARBA00023186"/>
    </source>
</evidence>
<name>A0A249DZC1_9ENTR</name>
<dbReference type="EMBL" id="CP016303">
    <property type="protein sequence ID" value="ASX26894.1"/>
    <property type="molecule type" value="Genomic_DNA"/>
</dbReference>
<gene>
    <name evidence="6" type="ORF">BA171_07815</name>
</gene>
<dbReference type="NCBIfam" id="NF003434">
    <property type="entry name" value="PRK04950.1"/>
    <property type="match status" value="1"/>
</dbReference>
<reference evidence="7" key="1">
    <citation type="submission" date="2016-06" db="EMBL/GenBank/DDBJ databases">
        <authorList>
            <person name="Chen W."/>
            <person name="Hasegawa D.K."/>
        </authorList>
    </citation>
    <scope>NUCLEOTIDE SEQUENCE [LARGE SCALE GENOMIC DNA]</scope>
    <source>
        <strain evidence="7">MEAM1</strain>
    </source>
</reference>
<evidence type="ECO:0000256" key="1">
    <source>
        <dbReference type="ARBA" id="ARBA00022490"/>
    </source>
</evidence>
<dbReference type="OrthoDB" id="8421419at2"/>
<feature type="domain" description="ProQ/FinO" evidence="5">
    <location>
        <begin position="5"/>
        <end position="118"/>
    </location>
</feature>
<evidence type="ECO:0000313" key="6">
    <source>
        <dbReference type="EMBL" id="ASX26894.1"/>
    </source>
</evidence>
<dbReference type="InterPro" id="IPR016103">
    <property type="entry name" value="ProQ/FinO"/>
</dbReference>
<evidence type="ECO:0000256" key="4">
    <source>
        <dbReference type="SAM" id="MobiDB-lite"/>
    </source>
</evidence>
<keyword evidence="3" id="KW-0143">Chaperone</keyword>
<dbReference type="GO" id="GO:0034057">
    <property type="term" value="F:RNA strand-exchange activity"/>
    <property type="evidence" value="ECO:0007669"/>
    <property type="project" value="InterPro"/>
</dbReference>
<dbReference type="GO" id="GO:0033592">
    <property type="term" value="F:RNA strand annealing activity"/>
    <property type="evidence" value="ECO:0007669"/>
    <property type="project" value="InterPro"/>
</dbReference>
<dbReference type="Proteomes" id="UP000216438">
    <property type="component" value="Chromosome"/>
</dbReference>
<reference evidence="6 7" key="2">
    <citation type="submission" date="2017-09" db="EMBL/GenBank/DDBJ databases">
        <title>The genome of whitefly Bemisia tabaci, a global crop pest, provides novel insights into virus transmission, host adaptation and insecticide resistance.</title>
        <authorList>
            <person name="Kaur N."/>
            <person name="Kliot A."/>
            <person name="Pinheiro P.V."/>
            <person name="Luan J."/>
            <person name="Zheng Y."/>
            <person name="Liu W."/>
            <person name="Sun H."/>
            <person name="Yang X."/>
            <person name="Xu Y."/>
            <person name="Luo Y."/>
            <person name="Kruse A."/>
            <person name="Fisher T.W."/>
            <person name="Nelson D.R."/>
            <person name="Elimelech M."/>
            <person name="MacCoss M."/>
            <person name="Johnson R."/>
            <person name="Cohen E."/>
            <person name="Hunter W.B."/>
            <person name="Brown J.K."/>
            <person name="Jander G."/>
            <person name="Cilia M."/>
            <person name="Douglas A.E."/>
            <person name="Ghanim M."/>
            <person name="Simmons A.M."/>
            <person name="Wintermantel W.M."/>
            <person name="Ling K.-S."/>
            <person name="Fei Z."/>
        </authorList>
    </citation>
    <scope>NUCLEOTIDE SEQUENCE [LARGE SCALE GENOMIC DNA]</scope>
    <source>
        <strain evidence="6 7">MEAM1</strain>
    </source>
</reference>
<feature type="region of interest" description="Disordered" evidence="4">
    <location>
        <begin position="96"/>
        <end position="132"/>
    </location>
</feature>
<dbReference type="InterPro" id="IPR023529">
    <property type="entry name" value="ProQ"/>
</dbReference>
<dbReference type="GO" id="GO:0010608">
    <property type="term" value="P:post-transcriptional regulation of gene expression"/>
    <property type="evidence" value="ECO:0007669"/>
    <property type="project" value="InterPro"/>
</dbReference>
<sequence>MKNESQFNRIKSVLTFLSQKFPRCFVLQGKVRPLKIGIFQDLTERLQGEKLTKTQLRSAVRFYTLGWRYLFSMKSGAKRIDLEGFSCETVEEQHEKHAQKQLSDANIRRQKRKNDAQMNKKSQAIVNRDQLG</sequence>
<dbReference type="SUPFAM" id="SSF48657">
    <property type="entry name" value="FinO-like"/>
    <property type="match status" value="1"/>
</dbReference>
<dbReference type="PANTHER" id="PTHR38106:SF1">
    <property type="entry name" value="RNA CHAPERONE PROQ"/>
    <property type="match status" value="1"/>
</dbReference>
<dbReference type="InterPro" id="IPR036442">
    <property type="entry name" value="ProQ/FinO_sf"/>
</dbReference>
<evidence type="ECO:0000313" key="7">
    <source>
        <dbReference type="Proteomes" id="UP000216438"/>
    </source>
</evidence>
<dbReference type="Gene3D" id="1.10.1710.10">
    <property type="entry name" value="ProQ/FinO domain"/>
    <property type="match status" value="1"/>
</dbReference>
<feature type="compositionally biased region" description="Polar residues" evidence="4">
    <location>
        <begin position="116"/>
        <end position="125"/>
    </location>
</feature>
<keyword evidence="2" id="KW-0694">RNA-binding</keyword>
<evidence type="ECO:0000256" key="2">
    <source>
        <dbReference type="ARBA" id="ARBA00022884"/>
    </source>
</evidence>
<dbReference type="GO" id="GO:0005829">
    <property type="term" value="C:cytosol"/>
    <property type="evidence" value="ECO:0007669"/>
    <property type="project" value="TreeGrafter"/>
</dbReference>
<dbReference type="AlphaFoldDB" id="A0A249DZC1"/>
<keyword evidence="1" id="KW-0963">Cytoplasm</keyword>
<dbReference type="PANTHER" id="PTHR38106">
    <property type="entry name" value="RNA CHAPERONE PROQ"/>
    <property type="match status" value="1"/>
</dbReference>